<dbReference type="GO" id="GO:0016787">
    <property type="term" value="F:hydrolase activity"/>
    <property type="evidence" value="ECO:0007669"/>
    <property type="project" value="UniProtKB-KW"/>
</dbReference>
<proteinExistence type="predicted"/>
<dbReference type="SUPFAM" id="SSF55811">
    <property type="entry name" value="Nudix"/>
    <property type="match status" value="1"/>
</dbReference>
<dbReference type="InterPro" id="IPR020084">
    <property type="entry name" value="NUDIX_hydrolase_CS"/>
</dbReference>
<dbReference type="Pfam" id="PF00293">
    <property type="entry name" value="NUDIX"/>
    <property type="match status" value="1"/>
</dbReference>
<evidence type="ECO:0000256" key="2">
    <source>
        <dbReference type="ARBA" id="ARBA00022801"/>
    </source>
</evidence>
<organism evidence="4 5">
    <name type="scientific">Candidatus Kaiserbacteria bacterium RIFCSPLOWO2_12_FULL_45_26</name>
    <dbReference type="NCBI Taxonomy" id="1798525"/>
    <lineage>
        <taxon>Bacteria</taxon>
        <taxon>Candidatus Kaiseribacteriota</taxon>
    </lineage>
</organism>
<feature type="domain" description="Nudix hydrolase" evidence="3">
    <location>
        <begin position="2"/>
        <end position="136"/>
    </location>
</feature>
<accession>A0A1F6FFI3</accession>
<dbReference type="InterPro" id="IPR015797">
    <property type="entry name" value="NUDIX_hydrolase-like_dom_sf"/>
</dbReference>
<reference evidence="4 5" key="1">
    <citation type="journal article" date="2016" name="Nat. Commun.">
        <title>Thousands of microbial genomes shed light on interconnected biogeochemical processes in an aquifer system.</title>
        <authorList>
            <person name="Anantharaman K."/>
            <person name="Brown C.T."/>
            <person name="Hug L.A."/>
            <person name="Sharon I."/>
            <person name="Castelle C.J."/>
            <person name="Probst A.J."/>
            <person name="Thomas B.C."/>
            <person name="Singh A."/>
            <person name="Wilkins M.J."/>
            <person name="Karaoz U."/>
            <person name="Brodie E.L."/>
            <person name="Williams K.H."/>
            <person name="Hubbard S.S."/>
            <person name="Banfield J.F."/>
        </authorList>
    </citation>
    <scope>NUCLEOTIDE SEQUENCE [LARGE SCALE GENOMIC DNA]</scope>
</reference>
<evidence type="ECO:0000313" key="5">
    <source>
        <dbReference type="Proteomes" id="UP000177325"/>
    </source>
</evidence>
<sequence length="136" mass="15081">MKLFVGAKALIVKDGRVLLLREAAYDEGTNEGKWDVPGGRINPEEPILEGLAREIQEEAGLLNVRVGDVLGIYESFATIKGEDSHIIRVYYAAYLDSEVAITLSADHDIYEWVSLEDLADKKLVSNLEQLVHKVLG</sequence>
<dbReference type="Proteomes" id="UP000177325">
    <property type="component" value="Unassembled WGS sequence"/>
</dbReference>
<keyword evidence="2" id="KW-0378">Hydrolase</keyword>
<dbReference type="PANTHER" id="PTHR43046">
    <property type="entry name" value="GDP-MANNOSE MANNOSYL HYDROLASE"/>
    <property type="match status" value="1"/>
</dbReference>
<comment type="caution">
    <text evidence="4">The sequence shown here is derived from an EMBL/GenBank/DDBJ whole genome shotgun (WGS) entry which is preliminary data.</text>
</comment>
<evidence type="ECO:0000259" key="3">
    <source>
        <dbReference type="PROSITE" id="PS51462"/>
    </source>
</evidence>
<evidence type="ECO:0000256" key="1">
    <source>
        <dbReference type="ARBA" id="ARBA00001946"/>
    </source>
</evidence>
<dbReference type="PROSITE" id="PS51462">
    <property type="entry name" value="NUDIX"/>
    <property type="match status" value="1"/>
</dbReference>
<name>A0A1F6FFI3_9BACT</name>
<dbReference type="AlphaFoldDB" id="A0A1F6FFI3"/>
<dbReference type="PANTHER" id="PTHR43046:SF14">
    <property type="entry name" value="MUTT_NUDIX FAMILY PROTEIN"/>
    <property type="match status" value="1"/>
</dbReference>
<dbReference type="PROSITE" id="PS00893">
    <property type="entry name" value="NUDIX_BOX"/>
    <property type="match status" value="1"/>
</dbReference>
<dbReference type="STRING" id="1798525.A3G90_00860"/>
<evidence type="ECO:0000313" key="4">
    <source>
        <dbReference type="EMBL" id="OGG84621.1"/>
    </source>
</evidence>
<dbReference type="EMBL" id="MFMM01000001">
    <property type="protein sequence ID" value="OGG84621.1"/>
    <property type="molecule type" value="Genomic_DNA"/>
</dbReference>
<gene>
    <name evidence="4" type="ORF">A3G90_00860</name>
</gene>
<comment type="cofactor">
    <cofactor evidence="1">
        <name>Mg(2+)</name>
        <dbReference type="ChEBI" id="CHEBI:18420"/>
    </cofactor>
</comment>
<dbReference type="InterPro" id="IPR000086">
    <property type="entry name" value="NUDIX_hydrolase_dom"/>
</dbReference>
<dbReference type="Gene3D" id="3.90.79.10">
    <property type="entry name" value="Nucleoside Triphosphate Pyrophosphohydrolase"/>
    <property type="match status" value="1"/>
</dbReference>
<protein>
    <recommendedName>
        <fullName evidence="3">Nudix hydrolase domain-containing protein</fullName>
    </recommendedName>
</protein>